<evidence type="ECO:0000313" key="2">
    <source>
        <dbReference type="Proteomes" id="UP000000555"/>
    </source>
</evidence>
<dbReference type="AlphaFoldDB" id="Q8RA20"/>
<sequence length="53" mass="6144">MIRILTFGRIYNIVFIGSHHTRLRIAKRVPVKRVFLQDESGGGITIQEVYLCQ</sequence>
<accession>Q8RA20</accession>
<dbReference type="EMBL" id="AE008691">
    <property type="protein sequence ID" value="AAM24632.1"/>
    <property type="molecule type" value="Genomic_DNA"/>
</dbReference>
<dbReference type="KEGG" id="tte:TTE1410"/>
<dbReference type="HOGENOM" id="CLU_3059540_0_0_9"/>
<name>Q8RA20_CALS4</name>
<protein>
    <submittedName>
        <fullName evidence="1">Uncharacterized protein</fullName>
    </submittedName>
</protein>
<proteinExistence type="predicted"/>
<evidence type="ECO:0000313" key="1">
    <source>
        <dbReference type="EMBL" id="AAM24632.1"/>
    </source>
</evidence>
<reference evidence="1 2" key="1">
    <citation type="journal article" date="2002" name="Genome Res.">
        <title>A complete sequence of the T. tengcongensis genome.</title>
        <authorList>
            <person name="Bao Q."/>
            <person name="Tian Y."/>
            <person name="Li W."/>
            <person name="Xu Z."/>
            <person name="Xuan Z."/>
            <person name="Hu S."/>
            <person name="Dong W."/>
            <person name="Yang J."/>
            <person name="Chen Y."/>
            <person name="Xue Y."/>
            <person name="Xu Y."/>
            <person name="Lai X."/>
            <person name="Huang L."/>
            <person name="Dong X."/>
            <person name="Ma Y."/>
            <person name="Ling L."/>
            <person name="Tan H."/>
            <person name="Chen R."/>
            <person name="Wang J."/>
            <person name="Yu J."/>
            <person name="Yang H."/>
        </authorList>
    </citation>
    <scope>NUCLEOTIDE SEQUENCE [LARGE SCALE GENOMIC DNA]</scope>
    <source>
        <strain evidence="2">DSM 15242 / JCM 11007 / NBRC 100824 / MB4</strain>
    </source>
</reference>
<dbReference type="Proteomes" id="UP000000555">
    <property type="component" value="Chromosome"/>
</dbReference>
<dbReference type="STRING" id="273068.TTE1410"/>
<gene>
    <name evidence="1" type="ordered locus">TTE1410</name>
</gene>
<organism evidence="1 2">
    <name type="scientific">Caldanaerobacter subterraneus subsp. tengcongensis (strain DSM 15242 / JCM 11007 / NBRC 100824 / MB4)</name>
    <name type="common">Thermoanaerobacter tengcongensis</name>
    <dbReference type="NCBI Taxonomy" id="273068"/>
    <lineage>
        <taxon>Bacteria</taxon>
        <taxon>Bacillati</taxon>
        <taxon>Bacillota</taxon>
        <taxon>Clostridia</taxon>
        <taxon>Thermoanaerobacterales</taxon>
        <taxon>Thermoanaerobacteraceae</taxon>
        <taxon>Caldanaerobacter</taxon>
    </lineage>
</organism>
<keyword evidence="2" id="KW-1185">Reference proteome</keyword>